<feature type="domain" description="Ig-like" evidence="4">
    <location>
        <begin position="145"/>
        <end position="238"/>
    </location>
</feature>
<evidence type="ECO:0000256" key="2">
    <source>
        <dbReference type="ARBA" id="ARBA00023157"/>
    </source>
</evidence>
<dbReference type="InterPro" id="IPR013098">
    <property type="entry name" value="Ig_I-set"/>
</dbReference>
<dbReference type="SUPFAM" id="SSF48726">
    <property type="entry name" value="Immunoglobulin"/>
    <property type="match status" value="3"/>
</dbReference>
<evidence type="ECO:0000256" key="1">
    <source>
        <dbReference type="ARBA" id="ARBA00022729"/>
    </source>
</evidence>
<dbReference type="SMART" id="SM00408">
    <property type="entry name" value="IGc2"/>
    <property type="match status" value="3"/>
</dbReference>
<dbReference type="EMBL" id="CALNXJ010000008">
    <property type="protein sequence ID" value="CAH3045173.1"/>
    <property type="molecule type" value="Genomic_DNA"/>
</dbReference>
<keyword evidence="3" id="KW-0393">Immunoglobulin domain</keyword>
<dbReference type="Pfam" id="PF07679">
    <property type="entry name" value="I-set"/>
    <property type="match status" value="1"/>
</dbReference>
<name>A0AAU9W883_9CNID</name>
<gene>
    <name evidence="5" type="ORF">PMEA_00033033</name>
</gene>
<dbReference type="InterPro" id="IPR003598">
    <property type="entry name" value="Ig_sub2"/>
</dbReference>
<dbReference type="PANTHER" id="PTHR45080">
    <property type="entry name" value="CONTACTIN 5"/>
    <property type="match status" value="1"/>
</dbReference>
<dbReference type="CDD" id="cd00096">
    <property type="entry name" value="Ig"/>
    <property type="match status" value="3"/>
</dbReference>
<dbReference type="Proteomes" id="UP001159428">
    <property type="component" value="Unassembled WGS sequence"/>
</dbReference>
<dbReference type="FunFam" id="2.60.40.10:FF:000032">
    <property type="entry name" value="palladin isoform X1"/>
    <property type="match status" value="1"/>
</dbReference>
<evidence type="ECO:0000259" key="4">
    <source>
        <dbReference type="PROSITE" id="PS50835"/>
    </source>
</evidence>
<dbReference type="InterPro" id="IPR007110">
    <property type="entry name" value="Ig-like_dom"/>
</dbReference>
<proteinExistence type="predicted"/>
<reference evidence="5 6" key="1">
    <citation type="submission" date="2022-05" db="EMBL/GenBank/DDBJ databases">
        <authorList>
            <consortium name="Genoscope - CEA"/>
            <person name="William W."/>
        </authorList>
    </citation>
    <scope>NUCLEOTIDE SEQUENCE [LARGE SCALE GENOMIC DNA]</scope>
</reference>
<dbReference type="GO" id="GO:0007156">
    <property type="term" value="P:homophilic cell adhesion via plasma membrane adhesion molecules"/>
    <property type="evidence" value="ECO:0007669"/>
    <property type="project" value="TreeGrafter"/>
</dbReference>
<dbReference type="PANTHER" id="PTHR45080:SF8">
    <property type="entry name" value="IG-LIKE DOMAIN-CONTAINING PROTEIN"/>
    <property type="match status" value="1"/>
</dbReference>
<protein>
    <recommendedName>
        <fullName evidence="4">Ig-like domain-containing protein</fullName>
    </recommendedName>
</protein>
<comment type="caution">
    <text evidence="5">The sequence shown here is derived from an EMBL/GenBank/DDBJ whole genome shotgun (WGS) entry which is preliminary data.</text>
</comment>
<sequence>MAVQVRFSFQEAKGLTSRPNEGKMKLAMPFLHAIVLLVLAGGIQCSPVKGNFSFLINQDLEVRRVYTAIESTAVFNCTANDLTANVTLNRTDSQLRQEKITRNGAVFTIHRITRHDAGHYLCVAKRKDGQVITRKILLYIDSRTPSVTVDPHRNRRVLHGSPLKYVCEGNMGTLTWFKDGVELPTDSLPGVSVFSSHGPNGILEKDLVILQADFAHSGRYRCLLTLKGFTSFQYVEVSVKAPEPASITSVTPHSIFVNDTDSGPDVELDCRVSGFPPPKITWTKDGKEIKKCYKSHPCEKIQRYILTSHNGLIIRKKNLSLDDQGVYRCEAENAFGRAFKEIVVDLPSPPVLDKLKGREKTVKWYAGQKKSIVFSCHATRGAPRLRFKWFIAFGSTKMFVSSKNNFYKGCFTQRDGAKSSILETPGKDASSCFTTRLQVKCSVENDYGKDEVVYTLLEISSPSNARD</sequence>
<dbReference type="PROSITE" id="PS50835">
    <property type="entry name" value="IG_LIKE"/>
    <property type="match status" value="2"/>
</dbReference>
<keyword evidence="1" id="KW-0732">Signal</keyword>
<dbReference type="InterPro" id="IPR050958">
    <property type="entry name" value="Cell_Adh-Cytoskel_Orgn"/>
</dbReference>
<dbReference type="Pfam" id="PF00047">
    <property type="entry name" value="ig"/>
    <property type="match status" value="1"/>
</dbReference>
<evidence type="ECO:0000313" key="6">
    <source>
        <dbReference type="Proteomes" id="UP001159428"/>
    </source>
</evidence>
<keyword evidence="6" id="KW-1185">Reference proteome</keyword>
<evidence type="ECO:0000256" key="3">
    <source>
        <dbReference type="ARBA" id="ARBA00023319"/>
    </source>
</evidence>
<dbReference type="SMART" id="SM00409">
    <property type="entry name" value="IG"/>
    <property type="match status" value="3"/>
</dbReference>
<dbReference type="InterPro" id="IPR013783">
    <property type="entry name" value="Ig-like_fold"/>
</dbReference>
<accession>A0AAU9W883</accession>
<dbReference type="AlphaFoldDB" id="A0AAU9W883"/>
<dbReference type="Gene3D" id="2.60.40.10">
    <property type="entry name" value="Immunoglobulins"/>
    <property type="match status" value="3"/>
</dbReference>
<dbReference type="InterPro" id="IPR013151">
    <property type="entry name" value="Immunoglobulin_dom"/>
</dbReference>
<keyword evidence="2" id="KW-1015">Disulfide bond</keyword>
<dbReference type="InterPro" id="IPR003599">
    <property type="entry name" value="Ig_sub"/>
</dbReference>
<dbReference type="InterPro" id="IPR036179">
    <property type="entry name" value="Ig-like_dom_sf"/>
</dbReference>
<organism evidence="5 6">
    <name type="scientific">Pocillopora meandrina</name>
    <dbReference type="NCBI Taxonomy" id="46732"/>
    <lineage>
        <taxon>Eukaryota</taxon>
        <taxon>Metazoa</taxon>
        <taxon>Cnidaria</taxon>
        <taxon>Anthozoa</taxon>
        <taxon>Hexacorallia</taxon>
        <taxon>Scleractinia</taxon>
        <taxon>Astrocoeniina</taxon>
        <taxon>Pocilloporidae</taxon>
        <taxon>Pocillopora</taxon>
    </lineage>
</organism>
<evidence type="ECO:0000313" key="5">
    <source>
        <dbReference type="EMBL" id="CAH3045173.1"/>
    </source>
</evidence>
<dbReference type="GO" id="GO:0005886">
    <property type="term" value="C:plasma membrane"/>
    <property type="evidence" value="ECO:0007669"/>
    <property type="project" value="TreeGrafter"/>
</dbReference>
<dbReference type="PIRSF" id="PIRSF000615">
    <property type="entry name" value="TyrPK_CSF1-R"/>
    <property type="match status" value="1"/>
</dbReference>
<feature type="domain" description="Ig-like" evidence="4">
    <location>
        <begin position="252"/>
        <end position="345"/>
    </location>
</feature>